<feature type="domain" description="Aldehyde dehydrogenase" evidence="4">
    <location>
        <begin position="23"/>
        <end position="479"/>
    </location>
</feature>
<dbReference type="AlphaFoldDB" id="A0A378HZD0"/>
<dbReference type="EMBL" id="UGNV01000001">
    <property type="protein sequence ID" value="STX27656.1"/>
    <property type="molecule type" value="Genomic_DNA"/>
</dbReference>
<dbReference type="CDD" id="cd07085">
    <property type="entry name" value="ALDH_F6_MMSDH"/>
    <property type="match status" value="1"/>
</dbReference>
<evidence type="ECO:0000256" key="1">
    <source>
        <dbReference type="ARBA" id="ARBA00013048"/>
    </source>
</evidence>
<dbReference type="PROSITE" id="PS00070">
    <property type="entry name" value="ALDEHYDE_DEHYDR_CYS"/>
    <property type="match status" value="1"/>
</dbReference>
<keyword evidence="2 5" id="KW-0560">Oxidoreductase</keyword>
<dbReference type="GO" id="GO:0006574">
    <property type="term" value="P:L-valine catabolic process"/>
    <property type="evidence" value="ECO:0007669"/>
    <property type="project" value="TreeGrafter"/>
</dbReference>
<dbReference type="PANTHER" id="PTHR43866">
    <property type="entry name" value="MALONATE-SEMIALDEHYDE DEHYDROGENASE"/>
    <property type="match status" value="1"/>
</dbReference>
<organism evidence="5 6">
    <name type="scientific">Legionella beliardensis</name>
    <dbReference type="NCBI Taxonomy" id="91822"/>
    <lineage>
        <taxon>Bacteria</taxon>
        <taxon>Pseudomonadati</taxon>
        <taxon>Pseudomonadota</taxon>
        <taxon>Gammaproteobacteria</taxon>
        <taxon>Legionellales</taxon>
        <taxon>Legionellaceae</taxon>
        <taxon>Legionella</taxon>
    </lineage>
</organism>
<dbReference type="FunFam" id="3.40.309.10:FF:000002">
    <property type="entry name" value="Methylmalonate-semialdehyde dehydrogenase (Acylating)"/>
    <property type="match status" value="1"/>
</dbReference>
<protein>
    <recommendedName>
        <fullName evidence="1">methylmalonate-semialdehyde dehydrogenase (CoA acylating)</fullName>
        <ecNumber evidence="1">1.2.1.27</ecNumber>
    </recommendedName>
</protein>
<keyword evidence="6" id="KW-1185">Reference proteome</keyword>
<dbReference type="RefSeq" id="WP_115301453.1">
    <property type="nucleotide sequence ID" value="NZ_CAAAHO010000003.1"/>
</dbReference>
<dbReference type="GO" id="GO:0004491">
    <property type="term" value="F:methylmalonate-semialdehyde dehydrogenase (acylating, NAD) activity"/>
    <property type="evidence" value="ECO:0007669"/>
    <property type="project" value="UniProtKB-EC"/>
</dbReference>
<keyword evidence="3" id="KW-0520">NAD</keyword>
<proteinExistence type="predicted"/>
<name>A0A378HZD0_9GAMM</name>
<dbReference type="InterPro" id="IPR016162">
    <property type="entry name" value="Ald_DH_N"/>
</dbReference>
<dbReference type="Proteomes" id="UP000254968">
    <property type="component" value="Unassembled WGS sequence"/>
</dbReference>
<dbReference type="NCBIfam" id="TIGR01722">
    <property type="entry name" value="MMSDH"/>
    <property type="match status" value="1"/>
</dbReference>
<dbReference type="SUPFAM" id="SSF53720">
    <property type="entry name" value="ALDH-like"/>
    <property type="match status" value="1"/>
</dbReference>
<dbReference type="OrthoDB" id="9812625at2"/>
<dbReference type="Gene3D" id="3.40.605.10">
    <property type="entry name" value="Aldehyde Dehydrogenase, Chain A, domain 1"/>
    <property type="match status" value="1"/>
</dbReference>
<dbReference type="EC" id="1.2.1.27" evidence="1"/>
<reference evidence="5 6" key="1">
    <citation type="submission" date="2018-06" db="EMBL/GenBank/DDBJ databases">
        <authorList>
            <consortium name="Pathogen Informatics"/>
            <person name="Doyle S."/>
        </authorList>
    </citation>
    <scope>NUCLEOTIDE SEQUENCE [LARGE SCALE GENOMIC DNA]</scope>
    <source>
        <strain evidence="5 6">NCTC13315</strain>
    </source>
</reference>
<evidence type="ECO:0000313" key="6">
    <source>
        <dbReference type="Proteomes" id="UP000254968"/>
    </source>
</evidence>
<dbReference type="InterPro" id="IPR016161">
    <property type="entry name" value="Ald_DH/histidinol_DH"/>
</dbReference>
<accession>A0A378HZD0</accession>
<dbReference type="GO" id="GO:0006210">
    <property type="term" value="P:thymine catabolic process"/>
    <property type="evidence" value="ECO:0007669"/>
    <property type="project" value="TreeGrafter"/>
</dbReference>
<sequence length="498" mass="54178">MVYTVPHYIGGQTIINDAANPRTLYNPANGEAIGEVNLADKKICDLAVETALKAWLDWANTAPVKRARILFKFRDLLEKNQRDLAKLVTQEHGKTIDDALGSVARAIEVVELHCGLITQLQGYFTPDVSTDIDCYTLRQPLGVCAGVSPFNFPVMVPIWMMIPAIACGNTFILKPSEQDPSAPVRLLELLTDAGLPAGVANCVQGDKNTVNYLLEHPDISAFTAVASTPVAEFIYKTATANGKRAHTFGGAKNHCVVMPDADINQAAHAIVGAAYGSAGERCMAISVVVTVGEDTANRLLDQLVPLIQAIRVDAGDTQGCDMGPLVSKEHRQRVLQAIDKGVEEGAKLIVDGRSFKHPTCPQGFFLGPTLFDEVDESMSIYQQEIFGPVLVIVRANDFEEAISLVNRHQYGNGTAIFTRDGYSARTYSQRIQVGMVGINIPIPVPVASHPFGGWKHSSFGDTNMHGVESIHFYTRLKTVTSKWPVNKSTHNAFIMPTH</sequence>
<evidence type="ECO:0000259" key="4">
    <source>
        <dbReference type="Pfam" id="PF00171"/>
    </source>
</evidence>
<dbReference type="InterPro" id="IPR016160">
    <property type="entry name" value="Ald_DH_CS_CYS"/>
</dbReference>
<gene>
    <name evidence="5" type="primary">mmsA</name>
    <name evidence="5" type="ORF">NCTC13315_00162</name>
</gene>
<dbReference type="InterPro" id="IPR015590">
    <property type="entry name" value="Aldehyde_DH_dom"/>
</dbReference>
<evidence type="ECO:0000313" key="5">
    <source>
        <dbReference type="EMBL" id="STX27656.1"/>
    </source>
</evidence>
<dbReference type="Pfam" id="PF00171">
    <property type="entry name" value="Aldedh"/>
    <property type="match status" value="1"/>
</dbReference>
<dbReference type="PANTHER" id="PTHR43866:SF4">
    <property type="entry name" value="MALONATE-SEMIALDEHYDE DEHYDROGENASE"/>
    <property type="match status" value="1"/>
</dbReference>
<evidence type="ECO:0000256" key="2">
    <source>
        <dbReference type="ARBA" id="ARBA00023002"/>
    </source>
</evidence>
<dbReference type="Gene3D" id="3.40.309.10">
    <property type="entry name" value="Aldehyde Dehydrogenase, Chain A, domain 2"/>
    <property type="match status" value="1"/>
</dbReference>
<dbReference type="InterPro" id="IPR010061">
    <property type="entry name" value="MeMal-semiAld_DH"/>
</dbReference>
<evidence type="ECO:0000256" key="3">
    <source>
        <dbReference type="ARBA" id="ARBA00023027"/>
    </source>
</evidence>
<dbReference type="InterPro" id="IPR016163">
    <property type="entry name" value="Ald_DH_C"/>
</dbReference>